<dbReference type="Proteomes" id="UP000093000">
    <property type="component" value="Unassembled WGS sequence"/>
</dbReference>
<keyword evidence="1" id="KW-0677">Repeat</keyword>
<keyword evidence="2" id="KW-0106">Calcium</keyword>
<accession>A0A1C7NDW7</accession>
<comment type="caution">
    <text evidence="4">The sequence shown here is derived from an EMBL/GenBank/DDBJ whole genome shotgun (WGS) entry which is preliminary data.</text>
</comment>
<sequence>MTGSTLTDAEINHLQAKFDSLTKGNGMTADTLKQIYQMAKIEVTDAEINEQIRAADAKGNGKVDFDDFMAVMNKQHETNAEEGVLRVFEMIDTDHDGQISNADLKRGISLFGKSVTDADIEDMMASADVDGDGLINYEEFLKIMTPSKVNGQSLF</sequence>
<dbReference type="InterPro" id="IPR011992">
    <property type="entry name" value="EF-hand-dom_pair"/>
</dbReference>
<evidence type="ECO:0000259" key="3">
    <source>
        <dbReference type="PROSITE" id="PS50222"/>
    </source>
</evidence>
<dbReference type="InterPro" id="IPR050145">
    <property type="entry name" value="Centrin_CML-like"/>
</dbReference>
<dbReference type="GO" id="GO:0005509">
    <property type="term" value="F:calcium ion binding"/>
    <property type="evidence" value="ECO:0007669"/>
    <property type="project" value="InterPro"/>
</dbReference>
<dbReference type="SUPFAM" id="SSF47473">
    <property type="entry name" value="EF-hand"/>
    <property type="match status" value="1"/>
</dbReference>
<dbReference type="SMART" id="SM00054">
    <property type="entry name" value="EFh"/>
    <property type="match status" value="3"/>
</dbReference>
<dbReference type="InterPro" id="IPR002048">
    <property type="entry name" value="EF_hand_dom"/>
</dbReference>
<dbReference type="Gene3D" id="1.10.238.10">
    <property type="entry name" value="EF-hand"/>
    <property type="match status" value="2"/>
</dbReference>
<dbReference type="CDD" id="cd00051">
    <property type="entry name" value="EFh"/>
    <property type="match status" value="1"/>
</dbReference>
<evidence type="ECO:0000313" key="4">
    <source>
        <dbReference type="EMBL" id="OBZ87282.1"/>
    </source>
</evidence>
<dbReference type="Pfam" id="PF13499">
    <property type="entry name" value="EF-hand_7"/>
    <property type="match status" value="1"/>
</dbReference>
<dbReference type="InterPro" id="IPR018247">
    <property type="entry name" value="EF_Hand_1_Ca_BS"/>
</dbReference>
<dbReference type="PROSITE" id="PS50222">
    <property type="entry name" value="EF_HAND_2"/>
    <property type="match status" value="3"/>
</dbReference>
<evidence type="ECO:0000256" key="2">
    <source>
        <dbReference type="ARBA" id="ARBA00022837"/>
    </source>
</evidence>
<organism evidence="4 5">
    <name type="scientific">Choanephora cucurbitarum</name>
    <dbReference type="NCBI Taxonomy" id="101091"/>
    <lineage>
        <taxon>Eukaryota</taxon>
        <taxon>Fungi</taxon>
        <taxon>Fungi incertae sedis</taxon>
        <taxon>Mucoromycota</taxon>
        <taxon>Mucoromycotina</taxon>
        <taxon>Mucoromycetes</taxon>
        <taxon>Mucorales</taxon>
        <taxon>Mucorineae</taxon>
        <taxon>Choanephoraceae</taxon>
        <taxon>Choanephoroideae</taxon>
        <taxon>Choanephora</taxon>
    </lineage>
</organism>
<dbReference type="InParanoid" id="A0A1C7NDW7"/>
<feature type="domain" description="EF-hand" evidence="3">
    <location>
        <begin position="115"/>
        <end position="150"/>
    </location>
</feature>
<feature type="domain" description="EF-hand" evidence="3">
    <location>
        <begin position="79"/>
        <end position="114"/>
    </location>
</feature>
<protein>
    <submittedName>
        <fullName evidence="4">Calmodulin-4</fullName>
    </submittedName>
</protein>
<reference evidence="4 5" key="1">
    <citation type="submission" date="2016-03" db="EMBL/GenBank/DDBJ databases">
        <title>Choanephora cucurbitarum.</title>
        <authorList>
            <person name="Min B."/>
            <person name="Park H."/>
            <person name="Park J.-H."/>
            <person name="Shin H.-D."/>
            <person name="Choi I.-G."/>
        </authorList>
    </citation>
    <scope>NUCLEOTIDE SEQUENCE [LARGE SCALE GENOMIC DNA]</scope>
    <source>
        <strain evidence="4 5">KUS-F28377</strain>
    </source>
</reference>
<dbReference type="Pfam" id="PF13833">
    <property type="entry name" value="EF-hand_8"/>
    <property type="match status" value="1"/>
</dbReference>
<evidence type="ECO:0000256" key="1">
    <source>
        <dbReference type="ARBA" id="ARBA00022737"/>
    </source>
</evidence>
<dbReference type="STRING" id="101091.A0A1C7NDW7"/>
<dbReference type="PROSITE" id="PS00018">
    <property type="entry name" value="EF_HAND_1"/>
    <property type="match status" value="2"/>
</dbReference>
<dbReference type="EMBL" id="LUGH01000233">
    <property type="protein sequence ID" value="OBZ87282.1"/>
    <property type="molecule type" value="Genomic_DNA"/>
</dbReference>
<gene>
    <name evidence="4" type="primary">CAM4_0</name>
    <name evidence="4" type="ORF">A0J61_04669</name>
</gene>
<proteinExistence type="predicted"/>
<dbReference type="OrthoDB" id="26525at2759"/>
<name>A0A1C7NDW7_9FUNG</name>
<dbReference type="PANTHER" id="PTHR23050">
    <property type="entry name" value="CALCIUM BINDING PROTEIN"/>
    <property type="match status" value="1"/>
</dbReference>
<feature type="domain" description="EF-hand" evidence="3">
    <location>
        <begin position="43"/>
        <end position="78"/>
    </location>
</feature>
<dbReference type="FunFam" id="1.10.238.10:FF:000003">
    <property type="entry name" value="Calmodulin A"/>
    <property type="match status" value="1"/>
</dbReference>
<dbReference type="AlphaFoldDB" id="A0A1C7NDW7"/>
<keyword evidence="5" id="KW-1185">Reference proteome</keyword>
<evidence type="ECO:0000313" key="5">
    <source>
        <dbReference type="Proteomes" id="UP000093000"/>
    </source>
</evidence>